<proteinExistence type="predicted"/>
<accession>A0A167V1I6</accession>
<dbReference type="AlphaFoldDB" id="A0A167V1I6"/>
<gene>
    <name evidence="1" type="ORF">FIBSPDRAFT_398026</name>
</gene>
<protein>
    <submittedName>
        <fullName evidence="1">Uncharacterized protein</fullName>
    </submittedName>
</protein>
<sequence>MELPLKYVLLCNQSLGPSLRYCLSLIATICLHPQRSVFIPDGFDGLSSGTRQQF</sequence>
<evidence type="ECO:0000313" key="2">
    <source>
        <dbReference type="Proteomes" id="UP000076532"/>
    </source>
</evidence>
<reference evidence="1 2" key="1">
    <citation type="journal article" date="2016" name="Mol. Biol. Evol.">
        <title>Comparative Genomics of Early-Diverging Mushroom-Forming Fungi Provides Insights into the Origins of Lignocellulose Decay Capabilities.</title>
        <authorList>
            <person name="Nagy L.G."/>
            <person name="Riley R."/>
            <person name="Tritt A."/>
            <person name="Adam C."/>
            <person name="Daum C."/>
            <person name="Floudas D."/>
            <person name="Sun H."/>
            <person name="Yadav J.S."/>
            <person name="Pangilinan J."/>
            <person name="Larsson K.H."/>
            <person name="Matsuura K."/>
            <person name="Barry K."/>
            <person name="Labutti K."/>
            <person name="Kuo R."/>
            <person name="Ohm R.A."/>
            <person name="Bhattacharya S.S."/>
            <person name="Shirouzu T."/>
            <person name="Yoshinaga Y."/>
            <person name="Martin F.M."/>
            <person name="Grigoriev I.V."/>
            <person name="Hibbett D.S."/>
        </authorList>
    </citation>
    <scope>NUCLEOTIDE SEQUENCE [LARGE SCALE GENOMIC DNA]</scope>
    <source>
        <strain evidence="1 2">CBS 109695</strain>
    </source>
</reference>
<keyword evidence="2" id="KW-1185">Reference proteome</keyword>
<organism evidence="1 2">
    <name type="scientific">Athelia psychrophila</name>
    <dbReference type="NCBI Taxonomy" id="1759441"/>
    <lineage>
        <taxon>Eukaryota</taxon>
        <taxon>Fungi</taxon>
        <taxon>Dikarya</taxon>
        <taxon>Basidiomycota</taxon>
        <taxon>Agaricomycotina</taxon>
        <taxon>Agaricomycetes</taxon>
        <taxon>Agaricomycetidae</taxon>
        <taxon>Atheliales</taxon>
        <taxon>Atheliaceae</taxon>
        <taxon>Athelia</taxon>
    </lineage>
</organism>
<dbReference type="EMBL" id="KV417913">
    <property type="protein sequence ID" value="KZP04539.1"/>
    <property type="molecule type" value="Genomic_DNA"/>
</dbReference>
<dbReference type="Proteomes" id="UP000076532">
    <property type="component" value="Unassembled WGS sequence"/>
</dbReference>
<name>A0A167V1I6_9AGAM</name>
<evidence type="ECO:0000313" key="1">
    <source>
        <dbReference type="EMBL" id="KZP04539.1"/>
    </source>
</evidence>